<proteinExistence type="predicted"/>
<sequence>MGAGASVPDAIDLETFKSLAGDKFDQAKYDALEKDANGCVSKVKFEELAAAEAAAAPAEAAAAPAEAAAAPAEAAAAPAEAAAAPAEAAAAPEPKKIKLAALPDTVEAALAADLTPLVVDRSADHKVDTFYQYGGGTIVDAKAASMKVTRKDITLEESQANLNKKLSLALSKGGQIIFSCQQCSPAMQDLCCAGFPKETFEKGGKGVINDESAAAIITDEDSQSTGGLKMASAKFSFIVTSWFEVGDLDDFMFAEGMGFATIGKDKFQIIEIEHEEGEPLLE</sequence>
<name>A0ABQ6MU76_9STRA</name>
<accession>A0ABQ6MU76</accession>
<dbReference type="EMBL" id="BRYB01004558">
    <property type="protein sequence ID" value="GMI33315.1"/>
    <property type="molecule type" value="Genomic_DNA"/>
</dbReference>
<keyword evidence="2" id="KW-1185">Reference proteome</keyword>
<evidence type="ECO:0000313" key="2">
    <source>
        <dbReference type="Proteomes" id="UP001165060"/>
    </source>
</evidence>
<gene>
    <name evidence="1" type="ORF">TeGR_g13336</name>
</gene>
<protein>
    <submittedName>
        <fullName evidence="1">Uncharacterized protein</fullName>
    </submittedName>
</protein>
<organism evidence="1 2">
    <name type="scientific">Tetraparma gracilis</name>
    <dbReference type="NCBI Taxonomy" id="2962635"/>
    <lineage>
        <taxon>Eukaryota</taxon>
        <taxon>Sar</taxon>
        <taxon>Stramenopiles</taxon>
        <taxon>Ochrophyta</taxon>
        <taxon>Bolidophyceae</taxon>
        <taxon>Parmales</taxon>
        <taxon>Triparmaceae</taxon>
        <taxon>Tetraparma</taxon>
    </lineage>
</organism>
<dbReference type="Proteomes" id="UP001165060">
    <property type="component" value="Unassembled WGS sequence"/>
</dbReference>
<comment type="caution">
    <text evidence="1">The sequence shown here is derived from an EMBL/GenBank/DDBJ whole genome shotgun (WGS) entry which is preliminary data.</text>
</comment>
<evidence type="ECO:0000313" key="1">
    <source>
        <dbReference type="EMBL" id="GMI33315.1"/>
    </source>
</evidence>
<reference evidence="1 2" key="1">
    <citation type="journal article" date="2023" name="Commun. Biol.">
        <title>Genome analysis of Parmales, the sister group of diatoms, reveals the evolutionary specialization of diatoms from phago-mixotrophs to photoautotrophs.</title>
        <authorList>
            <person name="Ban H."/>
            <person name="Sato S."/>
            <person name="Yoshikawa S."/>
            <person name="Yamada K."/>
            <person name="Nakamura Y."/>
            <person name="Ichinomiya M."/>
            <person name="Sato N."/>
            <person name="Blanc-Mathieu R."/>
            <person name="Endo H."/>
            <person name="Kuwata A."/>
            <person name="Ogata H."/>
        </authorList>
    </citation>
    <scope>NUCLEOTIDE SEQUENCE [LARGE SCALE GENOMIC DNA]</scope>
</reference>